<evidence type="ECO:0000313" key="2">
    <source>
        <dbReference type="Proteomes" id="UP000324222"/>
    </source>
</evidence>
<proteinExistence type="predicted"/>
<protein>
    <submittedName>
        <fullName evidence="1">Uncharacterized protein</fullName>
    </submittedName>
</protein>
<evidence type="ECO:0000313" key="1">
    <source>
        <dbReference type="EMBL" id="MPC49270.1"/>
    </source>
</evidence>
<reference evidence="1 2" key="1">
    <citation type="submission" date="2019-05" db="EMBL/GenBank/DDBJ databases">
        <title>Another draft genome of Portunus trituberculatus and its Hox gene families provides insights of decapod evolution.</title>
        <authorList>
            <person name="Jeong J.-H."/>
            <person name="Song I."/>
            <person name="Kim S."/>
            <person name="Choi T."/>
            <person name="Kim D."/>
            <person name="Ryu S."/>
            <person name="Kim W."/>
        </authorList>
    </citation>
    <scope>NUCLEOTIDE SEQUENCE [LARGE SCALE GENOMIC DNA]</scope>
    <source>
        <tissue evidence="1">Muscle</tissue>
    </source>
</reference>
<comment type="caution">
    <text evidence="1">The sequence shown here is derived from an EMBL/GenBank/DDBJ whole genome shotgun (WGS) entry which is preliminary data.</text>
</comment>
<name>A0A5B7FNG7_PORTR</name>
<dbReference type="AlphaFoldDB" id="A0A5B7FNG7"/>
<organism evidence="1 2">
    <name type="scientific">Portunus trituberculatus</name>
    <name type="common">Swimming crab</name>
    <name type="synonym">Neptunus trituberculatus</name>
    <dbReference type="NCBI Taxonomy" id="210409"/>
    <lineage>
        <taxon>Eukaryota</taxon>
        <taxon>Metazoa</taxon>
        <taxon>Ecdysozoa</taxon>
        <taxon>Arthropoda</taxon>
        <taxon>Crustacea</taxon>
        <taxon>Multicrustacea</taxon>
        <taxon>Malacostraca</taxon>
        <taxon>Eumalacostraca</taxon>
        <taxon>Eucarida</taxon>
        <taxon>Decapoda</taxon>
        <taxon>Pleocyemata</taxon>
        <taxon>Brachyura</taxon>
        <taxon>Eubrachyura</taxon>
        <taxon>Portunoidea</taxon>
        <taxon>Portunidae</taxon>
        <taxon>Portuninae</taxon>
        <taxon>Portunus</taxon>
    </lineage>
</organism>
<sequence length="44" mass="5207">MYEVVIGGNQWRIEDNSIKERLKIRDKKKVKNVLCISKTAMNTR</sequence>
<keyword evidence="2" id="KW-1185">Reference proteome</keyword>
<gene>
    <name evidence="1" type="ORF">E2C01_043067</name>
</gene>
<dbReference type="EMBL" id="VSRR010008767">
    <property type="protein sequence ID" value="MPC49270.1"/>
    <property type="molecule type" value="Genomic_DNA"/>
</dbReference>
<dbReference type="Proteomes" id="UP000324222">
    <property type="component" value="Unassembled WGS sequence"/>
</dbReference>
<accession>A0A5B7FNG7</accession>